<dbReference type="Pfam" id="PF00353">
    <property type="entry name" value="HemolysinCabind"/>
    <property type="match status" value="1"/>
</dbReference>
<dbReference type="InterPro" id="IPR018511">
    <property type="entry name" value="Hemolysin-typ_Ca-bd_CS"/>
</dbReference>
<gene>
    <name evidence="3" type="ORF">ABWT76_000719</name>
</gene>
<dbReference type="EMBL" id="CP159837">
    <property type="protein sequence ID" value="XCM37911.1"/>
    <property type="molecule type" value="Genomic_DNA"/>
</dbReference>
<dbReference type="PROSITE" id="PS00330">
    <property type="entry name" value="HEMOLYSIN_CALCIUM"/>
    <property type="match status" value="2"/>
</dbReference>
<evidence type="ECO:0000256" key="1">
    <source>
        <dbReference type="ARBA" id="ARBA00004613"/>
    </source>
</evidence>
<name>A0AAU8JGG9_9CYAN</name>
<organism evidence="3">
    <name type="scientific">Planktothricoides raciborskii GIHE-MW2</name>
    <dbReference type="NCBI Taxonomy" id="2792601"/>
    <lineage>
        <taxon>Bacteria</taxon>
        <taxon>Bacillati</taxon>
        <taxon>Cyanobacteriota</taxon>
        <taxon>Cyanophyceae</taxon>
        <taxon>Oscillatoriophycideae</taxon>
        <taxon>Oscillatoriales</taxon>
        <taxon>Oscillatoriaceae</taxon>
        <taxon>Planktothricoides</taxon>
    </lineage>
</organism>
<dbReference type="PANTHER" id="PTHR38340">
    <property type="entry name" value="S-LAYER PROTEIN"/>
    <property type="match status" value="1"/>
</dbReference>
<dbReference type="InterPro" id="IPR001343">
    <property type="entry name" value="Hemolysn_Ca-bd"/>
</dbReference>
<accession>A0AAU8JGG9</accession>
<dbReference type="InterPro" id="IPR011049">
    <property type="entry name" value="Serralysin-like_metalloprot_C"/>
</dbReference>
<keyword evidence="2" id="KW-0964">Secreted</keyword>
<sequence length="195" mass="21074">MSEQLINFQLTAANNGLIPETFKFGFAATTGFFTNIHELQNIKIQSIDPVIALTVPSAASLTDIASSISNTEDPVINNNDSTLTTTISPGTDLEVSKTVNNITPGPGEAIAYTITVTNTRPSDDWINGNQGKDTIYGGKGNDFINGGKDDDCISGDDDNYIIFGELNNDTISGGKWQRISHRFGWGTRPNFLQPR</sequence>
<evidence type="ECO:0000256" key="2">
    <source>
        <dbReference type="ARBA" id="ARBA00022525"/>
    </source>
</evidence>
<evidence type="ECO:0000313" key="3">
    <source>
        <dbReference type="EMBL" id="XCM37911.1"/>
    </source>
</evidence>
<proteinExistence type="predicted"/>
<dbReference type="NCBIfam" id="TIGR01451">
    <property type="entry name" value="B_ant_repeat"/>
    <property type="match status" value="1"/>
</dbReference>
<dbReference type="PANTHER" id="PTHR38340:SF1">
    <property type="entry name" value="S-LAYER PROTEIN"/>
    <property type="match status" value="1"/>
</dbReference>
<dbReference type="AlphaFoldDB" id="A0AAU8JGG9"/>
<dbReference type="Gene3D" id="2.150.10.10">
    <property type="entry name" value="Serralysin-like metalloprotease, C-terminal"/>
    <property type="match status" value="1"/>
</dbReference>
<dbReference type="RefSeq" id="WP_190880064.1">
    <property type="nucleotide sequence ID" value="NZ_CP159837.1"/>
</dbReference>
<reference evidence="3" key="1">
    <citation type="submission" date="2024-07" db="EMBL/GenBank/DDBJ databases">
        <authorList>
            <person name="Kim Y.J."/>
            <person name="Jeong J.Y."/>
        </authorList>
    </citation>
    <scope>NUCLEOTIDE SEQUENCE</scope>
    <source>
        <strain evidence="3">GIHE-MW2</strain>
    </source>
</reference>
<protein>
    <submittedName>
        <fullName evidence="3">DUF11 domain-containing protein</fullName>
    </submittedName>
</protein>
<dbReference type="SUPFAM" id="SSF51120">
    <property type="entry name" value="beta-Roll"/>
    <property type="match status" value="1"/>
</dbReference>
<dbReference type="InterPro" id="IPR047589">
    <property type="entry name" value="DUF11_rpt"/>
</dbReference>
<dbReference type="InterPro" id="IPR050557">
    <property type="entry name" value="RTX_toxin/Mannuronan_C5-epim"/>
</dbReference>
<comment type="subcellular location">
    <subcellularLocation>
        <location evidence="1">Secreted</location>
    </subcellularLocation>
</comment>
<dbReference type="GO" id="GO:0005509">
    <property type="term" value="F:calcium ion binding"/>
    <property type="evidence" value="ECO:0007669"/>
    <property type="project" value="InterPro"/>
</dbReference>
<dbReference type="GO" id="GO:0005576">
    <property type="term" value="C:extracellular region"/>
    <property type="evidence" value="ECO:0007669"/>
    <property type="project" value="UniProtKB-SubCell"/>
</dbReference>